<dbReference type="PANTHER" id="PTHR34203:SF15">
    <property type="entry name" value="SLL1173 PROTEIN"/>
    <property type="match status" value="1"/>
</dbReference>
<dbReference type="NCBIfam" id="TIGR01444">
    <property type="entry name" value="fkbM_fam"/>
    <property type="match status" value="1"/>
</dbReference>
<dbReference type="InterPro" id="IPR052514">
    <property type="entry name" value="SAM-dependent_MTase"/>
</dbReference>
<feature type="region of interest" description="Disordered" evidence="1">
    <location>
        <begin position="1"/>
        <end position="29"/>
    </location>
</feature>
<dbReference type="PANTHER" id="PTHR34203">
    <property type="entry name" value="METHYLTRANSFERASE, FKBM FAMILY PROTEIN"/>
    <property type="match status" value="1"/>
</dbReference>
<proteinExistence type="predicted"/>
<dbReference type="SUPFAM" id="SSF53335">
    <property type="entry name" value="S-adenosyl-L-methionine-dependent methyltransferases"/>
    <property type="match status" value="1"/>
</dbReference>
<dbReference type="HOGENOM" id="CLU_082597_0_0_11"/>
<evidence type="ECO:0000256" key="1">
    <source>
        <dbReference type="SAM" id="MobiDB-lite"/>
    </source>
</evidence>
<dbReference type="EMBL" id="CP006835">
    <property type="protein sequence ID" value="AGZ50365.1"/>
    <property type="molecule type" value="Genomic_DNA"/>
</dbReference>
<name>U5WQN9_MYCKA</name>
<dbReference type="Pfam" id="PF05050">
    <property type="entry name" value="Methyltransf_21"/>
    <property type="match status" value="1"/>
</dbReference>
<keyword evidence="3" id="KW-0489">Methyltransferase</keyword>
<evidence type="ECO:0000313" key="4">
    <source>
        <dbReference type="Proteomes" id="UP000017786"/>
    </source>
</evidence>
<dbReference type="InterPro" id="IPR006342">
    <property type="entry name" value="FkbM_mtfrase"/>
</dbReference>
<dbReference type="Proteomes" id="UP000017786">
    <property type="component" value="Chromosome"/>
</dbReference>
<dbReference type="eggNOG" id="COG0030">
    <property type="taxonomic scope" value="Bacteria"/>
</dbReference>
<sequence length="294" mass="31542">MFTPSNDVAVADGRGFPAGDRGETLPEKGQMSVAHSVKRRLAPAAKAVAPRLFWRRKYRLLQRLGKSSPDARLAASLCDPNRISLDIGADVGEVAIAMLPVSRSVIAFEPRPAQARDLAAMFAAVGAAVRVEAVALSDRPGVMAMRVVESEPGRSTIDTDNVLSDVDGGDVHSIDVPVKRLDDLQLDDVGLIKIDVEGHELAVVRGAAETLRRNRPVILVEAEERHRPGAVADITALLTGFGYAGYFEFDGARRAVEEFDPAQHQNPAHIGGPDDPWAVRGVYVNNFVFVPAAG</sequence>
<dbReference type="GO" id="GO:0032259">
    <property type="term" value="P:methylation"/>
    <property type="evidence" value="ECO:0007669"/>
    <property type="project" value="UniProtKB-KW"/>
</dbReference>
<dbReference type="GO" id="GO:0008168">
    <property type="term" value="F:methyltransferase activity"/>
    <property type="evidence" value="ECO:0007669"/>
    <property type="project" value="UniProtKB-KW"/>
</dbReference>
<organism evidence="3 4">
    <name type="scientific">Mycobacterium kansasii ATCC 12478</name>
    <dbReference type="NCBI Taxonomy" id="557599"/>
    <lineage>
        <taxon>Bacteria</taxon>
        <taxon>Bacillati</taxon>
        <taxon>Actinomycetota</taxon>
        <taxon>Actinomycetes</taxon>
        <taxon>Mycobacteriales</taxon>
        <taxon>Mycobacteriaceae</taxon>
        <taxon>Mycobacterium</taxon>
    </lineage>
</organism>
<evidence type="ECO:0000313" key="3">
    <source>
        <dbReference type="EMBL" id="AGZ50365.1"/>
    </source>
</evidence>
<reference evidence="3 4" key="1">
    <citation type="submission" date="2013-10" db="EMBL/GenBank/DDBJ databases">
        <title>Genome sequence of Mycobacterium kansasii.</title>
        <authorList>
            <consortium name="McGill University Mycobacterium genome consortium"/>
            <person name="Veyrier F.J."/>
            <person name="Behr M.A."/>
        </authorList>
    </citation>
    <scope>NUCLEOTIDE SEQUENCE [LARGE SCALE GENOMIC DNA]</scope>
    <source>
        <strain evidence="3 4">ATCC 12478</strain>
    </source>
</reference>
<evidence type="ECO:0000259" key="2">
    <source>
        <dbReference type="Pfam" id="PF05050"/>
    </source>
</evidence>
<accession>U5WQN9</accession>
<dbReference type="Gene3D" id="3.40.50.150">
    <property type="entry name" value="Vaccinia Virus protein VP39"/>
    <property type="match status" value="1"/>
</dbReference>
<keyword evidence="3" id="KW-0808">Transferase</keyword>
<gene>
    <name evidence="3" type="ORF">MKAN_08780</name>
</gene>
<dbReference type="AlphaFoldDB" id="U5WQN9"/>
<dbReference type="InterPro" id="IPR029063">
    <property type="entry name" value="SAM-dependent_MTases_sf"/>
</dbReference>
<feature type="domain" description="Methyltransferase FkbM" evidence="2">
    <location>
        <begin position="86"/>
        <end position="243"/>
    </location>
</feature>
<protein>
    <submittedName>
        <fullName evidence="3">Methyltransferase</fullName>
    </submittedName>
</protein>
<dbReference type="KEGG" id="mkn:MKAN_08780"/>